<dbReference type="InterPro" id="IPR024983">
    <property type="entry name" value="CHAT_dom"/>
</dbReference>
<accession>A0A2S5CLM6</accession>
<comment type="caution">
    <text evidence="2">The sequence shown here is derived from an EMBL/GenBank/DDBJ whole genome shotgun (WGS) entry which is preliminary data.</text>
</comment>
<protein>
    <submittedName>
        <fullName evidence="2">CHAT domain-containing protein</fullName>
    </submittedName>
</protein>
<organism evidence="2 3">
    <name type="scientific">Methylovulum psychrotolerans</name>
    <dbReference type="NCBI Taxonomy" id="1704499"/>
    <lineage>
        <taxon>Bacteria</taxon>
        <taxon>Pseudomonadati</taxon>
        <taxon>Pseudomonadota</taxon>
        <taxon>Gammaproteobacteria</taxon>
        <taxon>Methylococcales</taxon>
        <taxon>Methylococcaceae</taxon>
        <taxon>Methylovulum</taxon>
    </lineage>
</organism>
<dbReference type="AlphaFoldDB" id="A0A2S5CLM6"/>
<gene>
    <name evidence="2" type="ORF">AADEFJLK_02556</name>
</gene>
<name>A0A2S5CLM6_9GAMM</name>
<evidence type="ECO:0000313" key="2">
    <source>
        <dbReference type="EMBL" id="POZ51686.1"/>
    </source>
</evidence>
<dbReference type="EMBL" id="PGFZ01000005">
    <property type="protein sequence ID" value="POZ51686.1"/>
    <property type="molecule type" value="Genomic_DNA"/>
</dbReference>
<dbReference type="RefSeq" id="WP_103974553.1">
    <property type="nucleotide sequence ID" value="NZ_PGFZ01000005.1"/>
</dbReference>
<evidence type="ECO:0000313" key="3">
    <source>
        <dbReference type="Proteomes" id="UP000237423"/>
    </source>
</evidence>
<feature type="domain" description="CHAT" evidence="1">
    <location>
        <begin position="77"/>
        <end position="325"/>
    </location>
</feature>
<proteinExistence type="predicted"/>
<sequence length="735" mass="81389">MQSLRITVFKPNTDRYQLRFFIDGNPTPQTRELSASELDGFIARSQAHYQKGLRLEQLGKELFAWLDGAEGFLQAYSKDTVLTIDTLHPLGELAWELLHNGRFLCADQVHAFTPLRRVASTDKTAKAKNRPLRLLFMASSPQNVQPVLQFEQEEGRILAATRQSNIELVVEESGSLSGLRERLSYGAADDLFDVIHITGHADIVDGVPVFLLEDELGQQQATDAAAIAEMFNEQGRFPRLLFLSGCKTAQASELALPSLCAALVDAGVPAVLGWAQPVYDAIASLAAEALYYRLAEGTELERAVCYTRHALYKHEQSLMQSNPFYQPQWHLLRLYGDQTPLTPLVIKGRKRAAPEIHQEFLDSLAKVEVCPRAAFVGRRRLLQQALRILRSVPGDKDYAEGIILTGMGGLGKSSLALRICQRLAQDLPLRFIASGGLDETVLRNLLGDKLPEHAPAMNDLLNQPQPLKARLQLLFRQFEVLHGALFVFDDFEQNFRDGNYQQLEPPAYEIVAALLAVIQQTGSPSRVLLTSRYAFKVTAGQVRLTALPLDSLQGADLGKKTAALRLANDLADSISTEQEQQAISLAAGNPRLLERLYQVLAAGLGTASLFAQLAAKQTAFREELLLQTLLDYQHADTRQLIACLALFEVFVPKALLGAVMVGADVDRHLQAAIAVGLVETVADGVYVSRLLVPLMADILDAEEQQAVYRLAAACLYELWWESDYAIRLEELWELS</sequence>
<dbReference type="SUPFAM" id="SSF52540">
    <property type="entry name" value="P-loop containing nucleoside triphosphate hydrolases"/>
    <property type="match status" value="1"/>
</dbReference>
<evidence type="ECO:0000259" key="1">
    <source>
        <dbReference type="Pfam" id="PF12770"/>
    </source>
</evidence>
<dbReference type="Gene3D" id="3.40.50.300">
    <property type="entry name" value="P-loop containing nucleotide triphosphate hydrolases"/>
    <property type="match status" value="1"/>
</dbReference>
<reference evidence="2 3" key="1">
    <citation type="submission" date="2017-11" db="EMBL/GenBank/DDBJ databases">
        <title>Draft Genome Sequence of Methylobacter psychrotolerans Sph1T, an Obligate Methanotroph from Low-Temperature Environments.</title>
        <authorList>
            <person name="Oshkin I.Y."/>
            <person name="Miroshnikov K."/>
            <person name="Belova S.E."/>
            <person name="Korzhenkov A."/>
            <person name="Toshchakov S.V."/>
            <person name="Dedysh S.N."/>
        </authorList>
    </citation>
    <scope>NUCLEOTIDE SEQUENCE [LARGE SCALE GENOMIC DNA]</scope>
    <source>
        <strain evidence="2 3">Sph1</strain>
    </source>
</reference>
<dbReference type="InterPro" id="IPR027417">
    <property type="entry name" value="P-loop_NTPase"/>
</dbReference>
<dbReference type="Pfam" id="PF12770">
    <property type="entry name" value="CHAT"/>
    <property type="match status" value="1"/>
</dbReference>
<dbReference type="Proteomes" id="UP000237423">
    <property type="component" value="Unassembled WGS sequence"/>
</dbReference>